<dbReference type="RefSeq" id="WP_224829212.1">
    <property type="nucleotide sequence ID" value="NZ_JAIVEF010000017.1"/>
</dbReference>
<organism evidence="2 3">
    <name type="scientific">Saliphagus infecundisoli</name>
    <dbReference type="NCBI Taxonomy" id="1849069"/>
    <lineage>
        <taxon>Archaea</taxon>
        <taxon>Methanobacteriati</taxon>
        <taxon>Methanobacteriota</taxon>
        <taxon>Stenosarchaea group</taxon>
        <taxon>Halobacteria</taxon>
        <taxon>Halobacteriales</taxon>
        <taxon>Natrialbaceae</taxon>
        <taxon>Saliphagus</taxon>
    </lineage>
</organism>
<keyword evidence="1" id="KW-1133">Transmembrane helix</keyword>
<gene>
    <name evidence="2" type="ORF">ACFPFO_16555</name>
</gene>
<sequence length="148" mass="16948">MWLKKLSETINGRGMSNTLSSSKRQKRTGYILVAVAAVLQLGGILAILYYDVPQMFYLGMLVPAGILVFLGYRKISAGRRRQIVQDKRSRELYRKAGSTSFWWLLVIVFADGVFSVFPDNQTQISFVFVGLIIYGMNLGYYRYIELRK</sequence>
<dbReference type="EMBL" id="JBHSJG010000047">
    <property type="protein sequence ID" value="MFC4989335.1"/>
    <property type="molecule type" value="Genomic_DNA"/>
</dbReference>
<keyword evidence="3" id="KW-1185">Reference proteome</keyword>
<accession>A0ABD5QI35</accession>
<evidence type="ECO:0008006" key="4">
    <source>
        <dbReference type="Google" id="ProtNLM"/>
    </source>
</evidence>
<name>A0ABD5QI35_9EURY</name>
<keyword evidence="1" id="KW-0812">Transmembrane</keyword>
<feature type="transmembrane region" description="Helical" evidence="1">
    <location>
        <begin position="96"/>
        <end position="117"/>
    </location>
</feature>
<protein>
    <recommendedName>
        <fullName evidence="4">DUF2178 domain-containing protein</fullName>
    </recommendedName>
</protein>
<dbReference type="AlphaFoldDB" id="A0ABD5QI35"/>
<feature type="transmembrane region" description="Helical" evidence="1">
    <location>
        <begin position="56"/>
        <end position="75"/>
    </location>
</feature>
<keyword evidence="1" id="KW-0472">Membrane</keyword>
<proteinExistence type="predicted"/>
<dbReference type="Proteomes" id="UP001595925">
    <property type="component" value="Unassembled WGS sequence"/>
</dbReference>
<feature type="transmembrane region" description="Helical" evidence="1">
    <location>
        <begin position="29"/>
        <end position="50"/>
    </location>
</feature>
<feature type="transmembrane region" description="Helical" evidence="1">
    <location>
        <begin position="123"/>
        <end position="143"/>
    </location>
</feature>
<comment type="caution">
    <text evidence="2">The sequence shown here is derived from an EMBL/GenBank/DDBJ whole genome shotgun (WGS) entry which is preliminary data.</text>
</comment>
<evidence type="ECO:0000313" key="3">
    <source>
        <dbReference type="Proteomes" id="UP001595925"/>
    </source>
</evidence>
<evidence type="ECO:0000256" key="1">
    <source>
        <dbReference type="SAM" id="Phobius"/>
    </source>
</evidence>
<reference evidence="2 3" key="1">
    <citation type="journal article" date="2019" name="Int. J. Syst. Evol. Microbiol.">
        <title>The Global Catalogue of Microorganisms (GCM) 10K type strain sequencing project: providing services to taxonomists for standard genome sequencing and annotation.</title>
        <authorList>
            <consortium name="The Broad Institute Genomics Platform"/>
            <consortium name="The Broad Institute Genome Sequencing Center for Infectious Disease"/>
            <person name="Wu L."/>
            <person name="Ma J."/>
        </authorList>
    </citation>
    <scope>NUCLEOTIDE SEQUENCE [LARGE SCALE GENOMIC DNA]</scope>
    <source>
        <strain evidence="2 3">CGMCC 1.15824</strain>
    </source>
</reference>
<evidence type="ECO:0000313" key="2">
    <source>
        <dbReference type="EMBL" id="MFC4989335.1"/>
    </source>
</evidence>